<accession>A0ABR4BW93</accession>
<feature type="compositionally biased region" description="Pro residues" evidence="1">
    <location>
        <begin position="156"/>
        <end position="166"/>
    </location>
</feature>
<feature type="compositionally biased region" description="Polar residues" evidence="1">
    <location>
        <begin position="60"/>
        <end position="86"/>
    </location>
</feature>
<protein>
    <submittedName>
        <fullName evidence="2">Uncharacterized protein</fullName>
    </submittedName>
</protein>
<dbReference type="Proteomes" id="UP001595075">
    <property type="component" value="Unassembled WGS sequence"/>
</dbReference>
<feature type="compositionally biased region" description="Polar residues" evidence="1">
    <location>
        <begin position="196"/>
        <end position="213"/>
    </location>
</feature>
<evidence type="ECO:0000313" key="3">
    <source>
        <dbReference type="Proteomes" id="UP001595075"/>
    </source>
</evidence>
<dbReference type="EMBL" id="JAZHXI010000018">
    <property type="protein sequence ID" value="KAL2061905.1"/>
    <property type="molecule type" value="Genomic_DNA"/>
</dbReference>
<gene>
    <name evidence="2" type="ORF">VTL71DRAFT_7283</name>
</gene>
<sequence length="465" mass="51191">MPPVAPEPKRSRGRPKGSKDRVARKSALSINNDEARVSPTNSATSTPAPPSKRRASSSAGTPQPNGFTAINVGDHNTSRSGRSLSKTPKVASQAVEPESLGPALKKRASARSTSRVSSTEIPSAAPTPTPAPTEVPARKRLPDHGSQFISTAPAPAVAPSPTPPPVANGYQSLYGQSPYGTPQPNGGHIYRPGSNGPYSNGQYPNGQYPSSQFPPHGQFSHGSIPPGPARPTLYTQSYLQYPPVFPDHEPPINTIQPAPGSMSAPRVNFQRRTALPEHPRYPAAVIQSRSISDILKIYQDLYDRLNKEYKSFENYTWNVKIHRVDRNVFVKLAAMRSRRARLAYMVKNIKILQKTGTTAMLIDHGYAVWPPVLDVYPTWHYALDTPGMKYELTHRINFLSSSITKDMGEFERAMFMGQNLRVTKTTAVADEMKWLETQSQIKEYESLMGRLGEIDIHTRLTSTTK</sequence>
<feature type="compositionally biased region" description="Polar residues" evidence="1">
    <location>
        <begin position="169"/>
        <end position="184"/>
    </location>
</feature>
<keyword evidence="3" id="KW-1185">Reference proteome</keyword>
<evidence type="ECO:0000256" key="1">
    <source>
        <dbReference type="SAM" id="MobiDB-lite"/>
    </source>
</evidence>
<organism evidence="2 3">
    <name type="scientific">Oculimacula yallundae</name>
    <dbReference type="NCBI Taxonomy" id="86028"/>
    <lineage>
        <taxon>Eukaryota</taxon>
        <taxon>Fungi</taxon>
        <taxon>Dikarya</taxon>
        <taxon>Ascomycota</taxon>
        <taxon>Pezizomycotina</taxon>
        <taxon>Leotiomycetes</taxon>
        <taxon>Helotiales</taxon>
        <taxon>Ploettnerulaceae</taxon>
        <taxon>Oculimacula</taxon>
    </lineage>
</organism>
<comment type="caution">
    <text evidence="2">The sequence shown here is derived from an EMBL/GenBank/DDBJ whole genome shotgun (WGS) entry which is preliminary data.</text>
</comment>
<evidence type="ECO:0000313" key="2">
    <source>
        <dbReference type="EMBL" id="KAL2061905.1"/>
    </source>
</evidence>
<feature type="region of interest" description="Disordered" evidence="1">
    <location>
        <begin position="1"/>
        <end position="233"/>
    </location>
</feature>
<name>A0ABR4BW93_9HELO</name>
<reference evidence="2 3" key="1">
    <citation type="journal article" date="2024" name="Commun. Biol.">
        <title>Comparative genomic analysis of thermophilic fungi reveals convergent evolutionary adaptations and gene losses.</title>
        <authorList>
            <person name="Steindorff A.S."/>
            <person name="Aguilar-Pontes M.V."/>
            <person name="Robinson A.J."/>
            <person name="Andreopoulos B."/>
            <person name="LaButti K."/>
            <person name="Kuo A."/>
            <person name="Mondo S."/>
            <person name="Riley R."/>
            <person name="Otillar R."/>
            <person name="Haridas S."/>
            <person name="Lipzen A."/>
            <person name="Grimwood J."/>
            <person name="Schmutz J."/>
            <person name="Clum A."/>
            <person name="Reid I.D."/>
            <person name="Moisan M.C."/>
            <person name="Butler G."/>
            <person name="Nguyen T.T.M."/>
            <person name="Dewar K."/>
            <person name="Conant G."/>
            <person name="Drula E."/>
            <person name="Henrissat B."/>
            <person name="Hansel C."/>
            <person name="Singer S."/>
            <person name="Hutchinson M.I."/>
            <person name="de Vries R.P."/>
            <person name="Natvig D.O."/>
            <person name="Powell A.J."/>
            <person name="Tsang A."/>
            <person name="Grigoriev I.V."/>
        </authorList>
    </citation>
    <scope>NUCLEOTIDE SEQUENCE [LARGE SCALE GENOMIC DNA]</scope>
    <source>
        <strain evidence="2 3">CBS 494.80</strain>
    </source>
</reference>
<feature type="compositionally biased region" description="Low complexity" evidence="1">
    <location>
        <begin position="110"/>
        <end position="124"/>
    </location>
</feature>
<proteinExistence type="predicted"/>